<evidence type="ECO:0000313" key="15">
    <source>
        <dbReference type="EMBL" id="CAB4347348.1"/>
    </source>
</evidence>
<evidence type="ECO:0000256" key="1">
    <source>
        <dbReference type="ARBA" id="ARBA00007484"/>
    </source>
</evidence>
<dbReference type="InterPro" id="IPR050077">
    <property type="entry name" value="LexA_repressor"/>
</dbReference>
<evidence type="ECO:0000256" key="2">
    <source>
        <dbReference type="ARBA" id="ARBA00011738"/>
    </source>
</evidence>
<evidence type="ECO:0000313" key="17">
    <source>
        <dbReference type="EMBL" id="CAB4604022.1"/>
    </source>
</evidence>
<organism evidence="17">
    <name type="scientific">freshwater metagenome</name>
    <dbReference type="NCBI Taxonomy" id="449393"/>
    <lineage>
        <taxon>unclassified sequences</taxon>
        <taxon>metagenomes</taxon>
        <taxon>ecological metagenomes</taxon>
    </lineage>
</organism>
<evidence type="ECO:0000256" key="4">
    <source>
        <dbReference type="ARBA" id="ARBA00022705"/>
    </source>
</evidence>
<dbReference type="FunFam" id="1.10.10.10:FF:000009">
    <property type="entry name" value="LexA repressor"/>
    <property type="match status" value="1"/>
</dbReference>
<sequence length="210" mass="22887">MSSDRLTPRQQQILDVIDTHLNERGYPPSVREIGKAVGLTSPSSVQNHLNTLNELGYLRRDPTKPRAMEVRYDPNSGASGERRPFRHVPLVGDVAAGTDVLAEQNVEEIMPVPTDLCGDGELFMLRVRGDSMIDAGIFDGDYIVAKAGTNVSKGDIVVVGIPGGEATVKTWSRSGETVTLLPANERLSPMEFHSSEITVYGKVVTVMRKL</sequence>
<evidence type="ECO:0000256" key="9">
    <source>
        <dbReference type="ARBA" id="ARBA00023125"/>
    </source>
</evidence>
<feature type="domain" description="Peptidase S24/S26A/S26B/S26C" evidence="13">
    <location>
        <begin position="89"/>
        <end position="204"/>
    </location>
</feature>
<evidence type="ECO:0000313" key="21">
    <source>
        <dbReference type="EMBL" id="CAB4975918.1"/>
    </source>
</evidence>
<dbReference type="GO" id="GO:0006508">
    <property type="term" value="P:proteolysis"/>
    <property type="evidence" value="ECO:0007669"/>
    <property type="project" value="InterPro"/>
</dbReference>
<evidence type="ECO:0000259" key="14">
    <source>
        <dbReference type="Pfam" id="PF01726"/>
    </source>
</evidence>
<keyword evidence="8" id="KW-0805">Transcription regulation</keyword>
<dbReference type="InterPro" id="IPR039418">
    <property type="entry name" value="LexA-like"/>
</dbReference>
<dbReference type="NCBIfam" id="TIGR00498">
    <property type="entry name" value="lexA"/>
    <property type="match status" value="1"/>
</dbReference>
<evidence type="ECO:0000256" key="5">
    <source>
        <dbReference type="ARBA" id="ARBA00022763"/>
    </source>
</evidence>
<dbReference type="GO" id="GO:0009432">
    <property type="term" value="P:SOS response"/>
    <property type="evidence" value="ECO:0007669"/>
    <property type="project" value="UniProtKB-KW"/>
</dbReference>
<keyword evidence="9" id="KW-0238">DNA-binding</keyword>
<evidence type="ECO:0000313" key="18">
    <source>
        <dbReference type="EMBL" id="CAB4638125.1"/>
    </source>
</evidence>
<protein>
    <submittedName>
        <fullName evidence="17">Unannotated protein</fullName>
    </submittedName>
</protein>
<dbReference type="GO" id="GO:0045892">
    <property type="term" value="P:negative regulation of DNA-templated transcription"/>
    <property type="evidence" value="ECO:0007669"/>
    <property type="project" value="InterPro"/>
</dbReference>
<keyword evidence="5" id="KW-0227">DNA damage</keyword>
<dbReference type="PRINTS" id="PR00726">
    <property type="entry name" value="LEXASERPTASE"/>
</dbReference>
<dbReference type="GO" id="GO:0006281">
    <property type="term" value="P:DNA repair"/>
    <property type="evidence" value="ECO:0007669"/>
    <property type="project" value="UniProtKB-KW"/>
</dbReference>
<dbReference type="InterPro" id="IPR006199">
    <property type="entry name" value="LexA_DNA-bd_dom"/>
</dbReference>
<evidence type="ECO:0000313" key="19">
    <source>
        <dbReference type="EMBL" id="CAB4802280.1"/>
    </source>
</evidence>
<dbReference type="Gene3D" id="2.10.109.10">
    <property type="entry name" value="Umud Fragment, subunit A"/>
    <property type="match status" value="1"/>
</dbReference>
<keyword evidence="6" id="KW-0378">Hydrolase</keyword>
<dbReference type="PANTHER" id="PTHR33516">
    <property type="entry name" value="LEXA REPRESSOR"/>
    <property type="match status" value="1"/>
</dbReference>
<keyword evidence="4" id="KW-0235">DNA replication</keyword>
<evidence type="ECO:0000256" key="12">
    <source>
        <dbReference type="ARBA" id="ARBA00023236"/>
    </source>
</evidence>
<dbReference type="HAMAP" id="MF_00015">
    <property type="entry name" value="LexA"/>
    <property type="match status" value="1"/>
</dbReference>
<evidence type="ECO:0000313" key="16">
    <source>
        <dbReference type="EMBL" id="CAB4373077.1"/>
    </source>
</evidence>
<dbReference type="GO" id="GO:0006260">
    <property type="term" value="P:DNA replication"/>
    <property type="evidence" value="ECO:0007669"/>
    <property type="project" value="UniProtKB-KW"/>
</dbReference>
<dbReference type="CDD" id="cd06529">
    <property type="entry name" value="S24_LexA-like"/>
    <property type="match status" value="1"/>
</dbReference>
<reference evidence="17" key="1">
    <citation type="submission" date="2020-05" db="EMBL/GenBank/DDBJ databases">
        <authorList>
            <person name="Chiriac C."/>
            <person name="Salcher M."/>
            <person name="Ghai R."/>
            <person name="Kavagutti S V."/>
        </authorList>
    </citation>
    <scope>NUCLEOTIDE SEQUENCE</scope>
</reference>
<dbReference type="InterPro" id="IPR036286">
    <property type="entry name" value="LexA/Signal_pep-like_sf"/>
</dbReference>
<dbReference type="InterPro" id="IPR015927">
    <property type="entry name" value="Peptidase_S24_S26A/B/C"/>
</dbReference>
<dbReference type="GO" id="GO:0004252">
    <property type="term" value="F:serine-type endopeptidase activity"/>
    <property type="evidence" value="ECO:0007669"/>
    <property type="project" value="InterPro"/>
</dbReference>
<dbReference type="EMBL" id="CAEZVC010000190">
    <property type="protein sequence ID" value="CAB4638125.1"/>
    <property type="molecule type" value="Genomic_DNA"/>
</dbReference>
<dbReference type="EMBL" id="CAEUNJ010000160">
    <property type="protein sequence ID" value="CAB4373077.1"/>
    <property type="molecule type" value="Genomic_DNA"/>
</dbReference>
<dbReference type="EMBL" id="CAESAL010000168">
    <property type="protein sequence ID" value="CAB4347348.1"/>
    <property type="molecule type" value="Genomic_DNA"/>
</dbReference>
<accession>A0A6J6GRL8</accession>
<comment type="similarity">
    <text evidence="1">Belongs to the peptidase S24 family.</text>
</comment>
<evidence type="ECO:0000313" key="20">
    <source>
        <dbReference type="EMBL" id="CAB4966351.1"/>
    </source>
</evidence>
<dbReference type="InterPro" id="IPR006200">
    <property type="entry name" value="LexA"/>
</dbReference>
<feature type="domain" description="LexA repressor DNA-binding" evidence="14">
    <location>
        <begin position="5"/>
        <end position="67"/>
    </location>
</feature>
<dbReference type="FunFam" id="2.10.109.10:FF:000001">
    <property type="entry name" value="LexA repressor"/>
    <property type="match status" value="1"/>
</dbReference>
<dbReference type="InterPro" id="IPR036388">
    <property type="entry name" value="WH-like_DNA-bd_sf"/>
</dbReference>
<keyword evidence="12" id="KW-0742">SOS response</keyword>
<evidence type="ECO:0000256" key="10">
    <source>
        <dbReference type="ARBA" id="ARBA00023163"/>
    </source>
</evidence>
<comment type="subunit">
    <text evidence="2">Homodimer.</text>
</comment>
<dbReference type="EMBL" id="CAFAAD010000147">
    <property type="protein sequence ID" value="CAB4802280.1"/>
    <property type="molecule type" value="Genomic_DNA"/>
</dbReference>
<evidence type="ECO:0000256" key="8">
    <source>
        <dbReference type="ARBA" id="ARBA00023015"/>
    </source>
</evidence>
<dbReference type="Pfam" id="PF00717">
    <property type="entry name" value="Peptidase_S24"/>
    <property type="match status" value="1"/>
</dbReference>
<keyword evidence="7" id="KW-0068">Autocatalytic cleavage</keyword>
<proteinExistence type="inferred from homology"/>
<dbReference type="SUPFAM" id="SSF51306">
    <property type="entry name" value="LexA/Signal peptidase"/>
    <property type="match status" value="1"/>
</dbReference>
<gene>
    <name evidence="17" type="ORF">UFOPK1762_02127</name>
    <name evidence="18" type="ORF">UFOPK1906_01903</name>
    <name evidence="19" type="ORF">UFOPK2969_01536</name>
    <name evidence="15" type="ORF">UFOPK3331_02199</name>
    <name evidence="20" type="ORF">UFOPK3785_01995</name>
    <name evidence="21" type="ORF">UFOPK3927_00423</name>
    <name evidence="16" type="ORF">UFOPK4201_02131</name>
</gene>
<dbReference type="GO" id="GO:0003677">
    <property type="term" value="F:DNA binding"/>
    <property type="evidence" value="ECO:0007669"/>
    <property type="project" value="UniProtKB-KW"/>
</dbReference>
<dbReference type="Gene3D" id="1.10.10.10">
    <property type="entry name" value="Winged helix-like DNA-binding domain superfamily/Winged helix DNA-binding domain"/>
    <property type="match status" value="1"/>
</dbReference>
<evidence type="ECO:0000256" key="7">
    <source>
        <dbReference type="ARBA" id="ARBA00022813"/>
    </source>
</evidence>
<evidence type="ECO:0000256" key="11">
    <source>
        <dbReference type="ARBA" id="ARBA00023204"/>
    </source>
</evidence>
<dbReference type="InterPro" id="IPR006197">
    <property type="entry name" value="Peptidase_S24_LexA"/>
</dbReference>
<dbReference type="InterPro" id="IPR036390">
    <property type="entry name" value="WH_DNA-bd_sf"/>
</dbReference>
<dbReference type="EMBL" id="CAEZTY010000170">
    <property type="protein sequence ID" value="CAB4604022.1"/>
    <property type="molecule type" value="Genomic_DNA"/>
</dbReference>
<dbReference type="AlphaFoldDB" id="A0A6J6GRL8"/>
<keyword evidence="10" id="KW-0804">Transcription</keyword>
<dbReference type="EMBL" id="CAFBNJ010000171">
    <property type="protein sequence ID" value="CAB4966351.1"/>
    <property type="molecule type" value="Genomic_DNA"/>
</dbReference>
<evidence type="ECO:0000256" key="6">
    <source>
        <dbReference type="ARBA" id="ARBA00022801"/>
    </source>
</evidence>
<evidence type="ECO:0000259" key="13">
    <source>
        <dbReference type="Pfam" id="PF00717"/>
    </source>
</evidence>
<keyword evidence="11" id="KW-0234">DNA repair</keyword>
<dbReference type="EMBL" id="CAFBOK010000032">
    <property type="protein sequence ID" value="CAB4975918.1"/>
    <property type="molecule type" value="Genomic_DNA"/>
</dbReference>
<dbReference type="SUPFAM" id="SSF46785">
    <property type="entry name" value="Winged helix' DNA-binding domain"/>
    <property type="match status" value="1"/>
</dbReference>
<dbReference type="Pfam" id="PF01726">
    <property type="entry name" value="LexA_DNA_bind"/>
    <property type="match status" value="1"/>
</dbReference>
<dbReference type="PANTHER" id="PTHR33516:SF2">
    <property type="entry name" value="LEXA REPRESSOR-RELATED"/>
    <property type="match status" value="1"/>
</dbReference>
<name>A0A6J6GRL8_9ZZZZ</name>
<evidence type="ECO:0000256" key="3">
    <source>
        <dbReference type="ARBA" id="ARBA00022491"/>
    </source>
</evidence>
<keyword evidence="3" id="KW-0678">Repressor</keyword>